<evidence type="ECO:0000259" key="9">
    <source>
        <dbReference type="Pfam" id="PF01937"/>
    </source>
</evidence>
<dbReference type="GO" id="GO:0103026">
    <property type="term" value="F:fructose-1-phosphatase activity"/>
    <property type="evidence" value="ECO:0007669"/>
    <property type="project" value="RHEA"/>
</dbReference>
<dbReference type="EC" id="3.1.3.-" evidence="7"/>
<evidence type="ECO:0000256" key="7">
    <source>
        <dbReference type="RuleBase" id="RU367030"/>
    </source>
</evidence>
<evidence type="ECO:0000313" key="10">
    <source>
        <dbReference type="EMBL" id="PNH11643.1"/>
    </source>
</evidence>
<dbReference type="EMBL" id="PGGS01000025">
    <property type="protein sequence ID" value="PNH11643.1"/>
    <property type="molecule type" value="Genomic_DNA"/>
</dbReference>
<dbReference type="Pfam" id="PF01937">
    <property type="entry name" value="ARMT1-like_dom"/>
    <property type="match status" value="1"/>
</dbReference>
<evidence type="ECO:0000256" key="3">
    <source>
        <dbReference type="ARBA" id="ARBA00022723"/>
    </source>
</evidence>
<comment type="cofactor">
    <cofactor evidence="7">
        <name>Mn(2+)</name>
        <dbReference type="ChEBI" id="CHEBI:29035"/>
    </cofactor>
    <cofactor evidence="7">
        <name>Ni(2+)</name>
        <dbReference type="ChEBI" id="CHEBI:49786"/>
    </cofactor>
</comment>
<dbReference type="InterPro" id="IPR039763">
    <property type="entry name" value="ARMT1"/>
</dbReference>
<dbReference type="PANTHER" id="PTHR12260">
    <property type="entry name" value="DAMAGE-CONTROL PHOSPHATASE ARMT1"/>
    <property type="match status" value="1"/>
</dbReference>
<dbReference type="GO" id="GO:0046872">
    <property type="term" value="F:metal ion binding"/>
    <property type="evidence" value="ECO:0007669"/>
    <property type="project" value="UniProtKB-UniRule"/>
</dbReference>
<evidence type="ECO:0000256" key="1">
    <source>
        <dbReference type="ARBA" id="ARBA00001326"/>
    </source>
</evidence>
<comment type="function">
    <text evidence="7">Metal-dependent phosphatase that shows phosphatase activity against several substrates, including fructose-1-phosphate and fructose-6-phosphate. Its preference for fructose-1-phosphate, a strong glycating agent that causes DNA damage rather than a canonical yeast metabolite, suggests a damage-control function in hexose phosphate metabolism.</text>
</comment>
<proteinExistence type="inferred from homology"/>
<evidence type="ECO:0000256" key="6">
    <source>
        <dbReference type="ARBA" id="ARBA00048809"/>
    </source>
</evidence>
<dbReference type="GO" id="GO:0005634">
    <property type="term" value="C:nucleus"/>
    <property type="evidence" value="ECO:0007669"/>
    <property type="project" value="TreeGrafter"/>
</dbReference>
<comment type="similarity">
    <text evidence="2 7">Belongs to the damage-control phosphatase family. Sugar phosphate phosphatase III subfamily.</text>
</comment>
<dbReference type="OrthoDB" id="541375at2759"/>
<dbReference type="Proteomes" id="UP000236333">
    <property type="component" value="Unassembled WGS sequence"/>
</dbReference>
<dbReference type="InterPro" id="IPR002791">
    <property type="entry name" value="ARMT1-like_metal-bd"/>
</dbReference>
<dbReference type="Gene3D" id="3.40.50.10880">
    <property type="entry name" value="Uncharacterised protein PF01937, DUF89, domain 3"/>
    <property type="match status" value="1"/>
</dbReference>
<comment type="catalytic activity">
    <reaction evidence="1 7">
        <text>beta-D-fructose 1-phosphate + H2O = D-fructose + phosphate</text>
        <dbReference type="Rhea" id="RHEA:35603"/>
        <dbReference type="ChEBI" id="CHEBI:15377"/>
        <dbReference type="ChEBI" id="CHEBI:37721"/>
        <dbReference type="ChEBI" id="CHEBI:43474"/>
        <dbReference type="ChEBI" id="CHEBI:138881"/>
    </reaction>
</comment>
<evidence type="ECO:0000256" key="8">
    <source>
        <dbReference type="SAM" id="MobiDB-lite"/>
    </source>
</evidence>
<reference evidence="10 11" key="1">
    <citation type="journal article" date="2017" name="Mol. Biol. Evol.">
        <title>The 4-celled Tetrabaena socialis nuclear genome reveals the essential components for genetic control of cell number at the origin of multicellularity in the volvocine lineage.</title>
        <authorList>
            <person name="Featherston J."/>
            <person name="Arakaki Y."/>
            <person name="Hanschen E.R."/>
            <person name="Ferris P.J."/>
            <person name="Michod R.E."/>
            <person name="Olson B.J.S.C."/>
            <person name="Nozaki H."/>
            <person name="Durand P.M."/>
        </authorList>
    </citation>
    <scope>NUCLEOTIDE SEQUENCE [LARGE SCALE GENOMIC DNA]</scope>
    <source>
        <strain evidence="10 11">NIES-571</strain>
    </source>
</reference>
<evidence type="ECO:0000256" key="5">
    <source>
        <dbReference type="ARBA" id="ARBA00023211"/>
    </source>
</evidence>
<name>A0A2J8AGJ4_9CHLO</name>
<feature type="region of interest" description="Disordered" evidence="8">
    <location>
        <begin position="31"/>
        <end position="54"/>
    </location>
</feature>
<comment type="domain">
    <text evidence="7">Subfamily III proteins have a conserved RTxK motif about 40-50 residues from the C-terminus; the threonine may be replaced by serine or cysteine.</text>
</comment>
<gene>
    <name evidence="10" type="ORF">TSOC_001501</name>
</gene>
<dbReference type="InterPro" id="IPR036075">
    <property type="entry name" value="ARMT-1-like_metal-bd_sf"/>
</dbReference>
<organism evidence="10 11">
    <name type="scientific">Tetrabaena socialis</name>
    <dbReference type="NCBI Taxonomy" id="47790"/>
    <lineage>
        <taxon>Eukaryota</taxon>
        <taxon>Viridiplantae</taxon>
        <taxon>Chlorophyta</taxon>
        <taxon>core chlorophytes</taxon>
        <taxon>Chlorophyceae</taxon>
        <taxon>CS clade</taxon>
        <taxon>Chlamydomonadales</taxon>
        <taxon>Tetrabaenaceae</taxon>
        <taxon>Tetrabaena</taxon>
    </lineage>
</organism>
<comment type="catalytic activity">
    <reaction evidence="6 7">
        <text>beta-D-fructose 6-phosphate = dihydroxyacetone + D-glyceraldehyde 3-phosphate</text>
        <dbReference type="Rhea" id="RHEA:28002"/>
        <dbReference type="ChEBI" id="CHEBI:16016"/>
        <dbReference type="ChEBI" id="CHEBI:57634"/>
        <dbReference type="ChEBI" id="CHEBI:59776"/>
    </reaction>
</comment>
<keyword evidence="11" id="KW-1185">Reference proteome</keyword>
<keyword evidence="3 7" id="KW-0479">Metal-binding</keyword>
<comment type="caution">
    <text evidence="10">The sequence shown here is derived from an EMBL/GenBank/DDBJ whole genome shotgun (WGS) entry which is preliminary data.</text>
</comment>
<evidence type="ECO:0000256" key="2">
    <source>
        <dbReference type="ARBA" id="ARBA00009519"/>
    </source>
</evidence>
<dbReference type="Gene3D" id="1.20.930.60">
    <property type="match status" value="1"/>
</dbReference>
<dbReference type="PANTHER" id="PTHR12260:SF6">
    <property type="entry name" value="DAMAGE-CONTROL PHOSPHATASE ARMT1"/>
    <property type="match status" value="1"/>
</dbReference>
<keyword evidence="4 7" id="KW-0378">Hydrolase</keyword>
<feature type="domain" description="Damage-control phosphatase ARMT1-like metal-binding" evidence="9">
    <location>
        <begin position="58"/>
        <end position="532"/>
    </location>
</feature>
<dbReference type="AlphaFoldDB" id="A0A2J8AGJ4"/>
<dbReference type="GO" id="GO:0097023">
    <property type="term" value="F:fructose 6-phosphate aldolase activity"/>
    <property type="evidence" value="ECO:0007669"/>
    <property type="project" value="RHEA"/>
</dbReference>
<evidence type="ECO:0000256" key="4">
    <source>
        <dbReference type="ARBA" id="ARBA00022801"/>
    </source>
</evidence>
<accession>A0A2J8AGJ4</accession>
<sequence>MAAAAAAAVQPASEACAADAAGAALAARLRSGDTSGLPPPPYPPLRGSEPGSFAHGTITARLPAILASMLADLEAEGWGGTPGGEQAAAAVAEMVALREAMLADAALEALRVDGAGPQTQVLLESANACVELATSRQQQQQQQQQHDGGGGGSAARATWLGLPWLLVECYMYAAIHAAMQAGGDRQPALAAHDPFARQKAAGWVKSAAAAAELAEETELLLNMLASPNLPAGPGLASTGAVGAVVPAAAAAAACRTALAAGLLMSLWGNKADLSLLVNAAALDGAALSSAEERGGGGASAGGGGGGGGDGVPPLSRVIVDDSEEVLAALAGLMARRAEAAASGGGGGGGVRVDIVLDNSGLELFADLCLADLLLEAGAADRVALHGKPIPWFVSDTLAADLEALLASCEAEAPPQGAQVSASAWQPVRRLAGRWRAHLAAGRWTWAAHPFWCTPAPFCWMAAAAPDLYGSLYGSGLVVLKGDLNYRKLTHDCRWPHTTPFRTALQGFGPAPLVALRTLKADVAVGLQPGQSQALDAEDPNWLVNGKWGMVQAAL</sequence>
<evidence type="ECO:0000313" key="11">
    <source>
        <dbReference type="Proteomes" id="UP000236333"/>
    </source>
</evidence>
<keyword evidence="5 7" id="KW-0464">Manganese</keyword>
<dbReference type="SUPFAM" id="SSF111321">
    <property type="entry name" value="AF1104-like"/>
    <property type="match status" value="1"/>
</dbReference>
<dbReference type="GO" id="GO:0006974">
    <property type="term" value="P:DNA damage response"/>
    <property type="evidence" value="ECO:0007669"/>
    <property type="project" value="TreeGrafter"/>
</dbReference>
<protein>
    <recommendedName>
        <fullName evidence="7">Sugar phosphate phosphatase</fullName>
        <ecNumber evidence="7">3.1.3.-</ecNumber>
    </recommendedName>
</protein>